<organism evidence="4">
    <name type="scientific">marine sediment metagenome</name>
    <dbReference type="NCBI Taxonomy" id="412755"/>
    <lineage>
        <taxon>unclassified sequences</taxon>
        <taxon>metagenomes</taxon>
        <taxon>ecological metagenomes</taxon>
    </lineage>
</organism>
<dbReference type="SUPFAM" id="SSF69318">
    <property type="entry name" value="Integrin alpha N-terminal domain"/>
    <property type="match status" value="2"/>
</dbReference>
<protein>
    <recommendedName>
        <fullName evidence="3">PKD/Chitinase domain-containing protein</fullName>
    </recommendedName>
</protein>
<proteinExistence type="predicted"/>
<feature type="region of interest" description="Disordered" evidence="2">
    <location>
        <begin position="1"/>
        <end position="21"/>
    </location>
</feature>
<dbReference type="InterPro" id="IPR035986">
    <property type="entry name" value="PKD_dom_sf"/>
</dbReference>
<dbReference type="SUPFAM" id="SSF49299">
    <property type="entry name" value="PKD domain"/>
    <property type="match status" value="1"/>
</dbReference>
<feature type="compositionally biased region" description="Acidic residues" evidence="2">
    <location>
        <begin position="834"/>
        <end position="849"/>
    </location>
</feature>
<feature type="domain" description="PKD/Chitinase" evidence="3">
    <location>
        <begin position="706"/>
        <end position="785"/>
    </location>
</feature>
<evidence type="ECO:0000256" key="2">
    <source>
        <dbReference type="SAM" id="MobiDB-lite"/>
    </source>
</evidence>
<evidence type="ECO:0000313" key="4">
    <source>
        <dbReference type="EMBL" id="KKM69486.1"/>
    </source>
</evidence>
<dbReference type="PANTHER" id="PTHR46580:SF4">
    <property type="entry name" value="ATP_GTP-BINDING PROTEIN"/>
    <property type="match status" value="1"/>
</dbReference>
<dbReference type="EMBL" id="LAZR01009981">
    <property type="protein sequence ID" value="KKM69486.1"/>
    <property type="molecule type" value="Genomic_DNA"/>
</dbReference>
<evidence type="ECO:0000256" key="1">
    <source>
        <dbReference type="ARBA" id="ARBA00022729"/>
    </source>
</evidence>
<dbReference type="SMART" id="SM00089">
    <property type="entry name" value="PKD"/>
    <property type="match status" value="1"/>
</dbReference>
<dbReference type="Gene3D" id="2.60.40.10">
    <property type="entry name" value="Immunoglobulins"/>
    <property type="match status" value="1"/>
</dbReference>
<dbReference type="InterPro" id="IPR013783">
    <property type="entry name" value="Ig-like_fold"/>
</dbReference>
<dbReference type="AlphaFoldDB" id="A0A0F9K4C1"/>
<evidence type="ECO:0000259" key="3">
    <source>
        <dbReference type="SMART" id="SM00089"/>
    </source>
</evidence>
<dbReference type="Pfam" id="PF13517">
    <property type="entry name" value="FG-GAP_3"/>
    <property type="match status" value="2"/>
</dbReference>
<reference evidence="4" key="1">
    <citation type="journal article" date="2015" name="Nature">
        <title>Complex archaea that bridge the gap between prokaryotes and eukaryotes.</title>
        <authorList>
            <person name="Spang A."/>
            <person name="Saw J.H."/>
            <person name="Jorgensen S.L."/>
            <person name="Zaremba-Niedzwiedzka K."/>
            <person name="Martijn J."/>
            <person name="Lind A.E."/>
            <person name="van Eijk R."/>
            <person name="Schleper C."/>
            <person name="Guy L."/>
            <person name="Ettema T.J."/>
        </authorList>
    </citation>
    <scope>NUCLEOTIDE SEQUENCE</scope>
</reference>
<keyword evidence="1" id="KW-0732">Signal</keyword>
<sequence>GWNHRRCDMSGSRFYDSPSTSEAKTDLELDWSAEGNGPLLTGDVTGDGNLEVITYNGHSIVMIYDSEGNLLRQITNAEYTGSNRAFSPSLIADYDGDGIKDIGIGTSSRNYVNLPQSRSFFYNSDGTQLAQFDCDQADNKDSWMFPIAVLENKVFTQQGMGYDRTPRGLVAYDQASTNLLWHYKVGREYNFNLAYDGSALKIVTGGVTVHNGGTGCGVDGSATCTTDGDMYTIAIDSNGNEIFTQNYSGNGNPNGYVDSCFVDIDQDGDLEVLSFEGHNNYYHGTGQIHIQSGTTGAYLDTFNAPYDTMWRNYAFGDLDNDGRIEIAATSSAPGGYTQYLLDQNLNVIASSNMSGEIHCASDINGSGQADLLMADGDTLRITDLQFNEWYSWDAGSKISSIIVSDLDGDSVNEIILVTTNNNLQVLKSEKIGGNDPDIDPHNSSIWKTQIAPALLIYANASGAVTLGQSIVAIIGVFFPEPTTSAIGGTLAFKQIFGLASSVWLEKQVADPPDPNYDEIYLPQVPTISIEGLGVLSPEHAAILQRSVNLRAKFVAYLKALLVTMEREAGAREANDETWLEAQQNAFVQYSKVVQSLIAEISSVEQDSNSVLVELGISSLSVELSDVVDFQQYLINHGLPEDELYILSLFGIEPNDVQEQIDAWIAIDPCELIGATVQDVFSDAEMFRQFLSVFPEPNNYAPIALAGKDQTVEQSSYAGALVTLDGSSSSDLDGDPLTYEWTWGSGLAVGINPVVTLPLGLTTVTLTVSDGQLSDSDIVDINVVDTTPPDFTLSVTPAILWPPNHKMVEITPNWTVSDNCDESVEVTLISITMNEGDETNSYDPSYDDTEGDGHTADDIQVDSDGSIYLRAERSGKGNGRVYTITYRAVDNSGNYVDQSATVTVPHDQQ</sequence>
<accession>A0A0F9K4C1</accession>
<comment type="caution">
    <text evidence="4">The sequence shown here is derived from an EMBL/GenBank/DDBJ whole genome shotgun (WGS) entry which is preliminary data.</text>
</comment>
<gene>
    <name evidence="4" type="ORF">LCGC14_1450320</name>
</gene>
<dbReference type="InterPro" id="IPR028994">
    <property type="entry name" value="Integrin_alpha_N"/>
</dbReference>
<dbReference type="PANTHER" id="PTHR46580">
    <property type="entry name" value="SENSOR KINASE-RELATED"/>
    <property type="match status" value="1"/>
</dbReference>
<dbReference type="InterPro" id="IPR022409">
    <property type="entry name" value="PKD/Chitinase_dom"/>
</dbReference>
<dbReference type="CDD" id="cd00146">
    <property type="entry name" value="PKD"/>
    <property type="match status" value="1"/>
</dbReference>
<dbReference type="InterPro" id="IPR013517">
    <property type="entry name" value="FG-GAP"/>
</dbReference>
<feature type="region of interest" description="Disordered" evidence="2">
    <location>
        <begin position="833"/>
        <end position="855"/>
    </location>
</feature>
<feature type="non-terminal residue" evidence="4">
    <location>
        <position position="1"/>
    </location>
</feature>
<name>A0A0F9K4C1_9ZZZZ</name>